<organism evidence="3 4">
    <name type="scientific">[Mycobacterium] holstebronense</name>
    <dbReference type="NCBI Taxonomy" id="3064288"/>
    <lineage>
        <taxon>Bacteria</taxon>
        <taxon>Bacillati</taxon>
        <taxon>Actinomycetota</taxon>
        <taxon>Actinomycetes</taxon>
        <taxon>Mycobacteriales</taxon>
        <taxon>Mycobacteriaceae</taxon>
        <taxon>Mycolicibacterium</taxon>
    </lineage>
</organism>
<gene>
    <name evidence="3" type="ORF">MU0102_000483</name>
</gene>
<evidence type="ECO:0000256" key="1">
    <source>
        <dbReference type="SAM" id="MobiDB-lite"/>
    </source>
</evidence>
<sequence>MSTKDYRLPAKTVLAALIAAGAFLSCPAPAYADDPEQPGGQGQDACASGDQGQQMQDPQACGAGIANRAIGEAQNAADQAARAAGQNGQNGQTNSPGDRPPQDLITNSACIIFNGVPTLIPPSGLTRTASPFDSPMEGKPCWFAFGVSPTH</sequence>
<keyword evidence="4" id="KW-1185">Reference proteome</keyword>
<evidence type="ECO:0000313" key="3">
    <source>
        <dbReference type="EMBL" id="CAJ1497505.1"/>
    </source>
</evidence>
<accession>A0ABM9LE58</accession>
<feature type="signal peptide" evidence="2">
    <location>
        <begin position="1"/>
        <end position="32"/>
    </location>
</feature>
<keyword evidence="2" id="KW-0732">Signal</keyword>
<feature type="compositionally biased region" description="Low complexity" evidence="1">
    <location>
        <begin position="69"/>
        <end position="94"/>
    </location>
</feature>
<dbReference type="Proteomes" id="UP001190464">
    <property type="component" value="Chromosome"/>
</dbReference>
<reference evidence="3 4" key="1">
    <citation type="submission" date="2023-08" db="EMBL/GenBank/DDBJ databases">
        <authorList>
            <person name="Folkvardsen B D."/>
            <person name="Norman A."/>
        </authorList>
    </citation>
    <scope>NUCLEOTIDE SEQUENCE [LARGE SCALE GENOMIC DNA]</scope>
    <source>
        <strain evidence="3 4">Mu0102</strain>
    </source>
</reference>
<dbReference type="PROSITE" id="PS51257">
    <property type="entry name" value="PROKAR_LIPOPROTEIN"/>
    <property type="match status" value="1"/>
</dbReference>
<feature type="region of interest" description="Disordered" evidence="1">
    <location>
        <begin position="32"/>
        <end position="104"/>
    </location>
</feature>
<evidence type="ECO:0000313" key="4">
    <source>
        <dbReference type="Proteomes" id="UP001190464"/>
    </source>
</evidence>
<evidence type="ECO:0008006" key="5">
    <source>
        <dbReference type="Google" id="ProtNLM"/>
    </source>
</evidence>
<name>A0ABM9LE58_9MYCO</name>
<protein>
    <recommendedName>
        <fullName evidence="5">Secreted protein</fullName>
    </recommendedName>
</protein>
<dbReference type="RefSeq" id="WP_308485460.1">
    <property type="nucleotide sequence ID" value="NZ_OY726398.1"/>
</dbReference>
<evidence type="ECO:0000256" key="2">
    <source>
        <dbReference type="SAM" id="SignalP"/>
    </source>
</evidence>
<feature type="chain" id="PRO_5046729039" description="Secreted protein" evidence="2">
    <location>
        <begin position="33"/>
        <end position="151"/>
    </location>
</feature>
<proteinExistence type="predicted"/>
<dbReference type="EMBL" id="OY726398">
    <property type="protein sequence ID" value="CAJ1497505.1"/>
    <property type="molecule type" value="Genomic_DNA"/>
</dbReference>